<dbReference type="Pfam" id="PF00501">
    <property type="entry name" value="AMP-binding"/>
    <property type="match status" value="1"/>
</dbReference>
<feature type="domain" description="AMP-binding enzyme C-terminal" evidence="4">
    <location>
        <begin position="482"/>
        <end position="557"/>
    </location>
</feature>
<accession>A0ABM3MDX3</accession>
<evidence type="ECO:0000256" key="1">
    <source>
        <dbReference type="ARBA" id="ARBA00004275"/>
    </source>
</evidence>
<dbReference type="CDD" id="cd05911">
    <property type="entry name" value="Firefly_Luc_like"/>
    <property type="match status" value="1"/>
</dbReference>
<dbReference type="Gene3D" id="3.40.50.12780">
    <property type="entry name" value="N-terminal domain of ligase-like"/>
    <property type="match status" value="1"/>
</dbReference>
<protein>
    <submittedName>
        <fullName evidence="6 7">Uncharacterized protein LOC113512676</fullName>
    </submittedName>
</protein>
<dbReference type="PROSITE" id="PS00455">
    <property type="entry name" value="AMP_BINDING"/>
    <property type="match status" value="1"/>
</dbReference>
<dbReference type="SUPFAM" id="SSF56801">
    <property type="entry name" value="Acetyl-CoA synthetase-like"/>
    <property type="match status" value="1"/>
</dbReference>
<keyword evidence="2" id="KW-0576">Peroxisome</keyword>
<dbReference type="InterPro" id="IPR025110">
    <property type="entry name" value="AMP-bd_C"/>
</dbReference>
<sequence>MASKLRNLFTQVIRKQKFTPSYMAVGRKSTLSTESNVLSSVYDDIPISNDTLCDFVWQRMDRWPDKTATVCSVTGRGYTYAQLHRISMVFGASLRSKLKLREDDKVAIILPNVPEYPCIVMGALQAGCVVSPMNPLYTAEELKRQLELIDCKLVVSSKISYPNIAQALQSLKSKIPVILIDNEGLPEGTIKFADFAEDVNADTNCLKSVKRSPDDVAVIPFSSGTSGFPKGVVLTHRSMVASSVMISSPEIMAIVETTATRQSVFAAVIPFFHIFGFNILMLSQLYLGCKLVTLPHFKPDLFLQTIAKYKSDILFMVPPIAVFLARHPAVTPAHLQSVRSIICGAAPLSPADADAIVAKNNNIYFRQGYGLTETCGSFSVARKTDRNHASVGYVLSNCQAKIADMETHQALGPGKEGELWVRGPNVMSGYYKNEEATKSDFTDDGWYKTGDIAKYDENNYLYVTDRLKELIKVKGYQVPPAELETVIRTHPKVADCAVLGVKDPATGEAPKAFFVPQPGQSLTPEELMAFVNSKVTSYKQIKQAQIVDEIPKNPGGKILKRVLKEKYC</sequence>
<evidence type="ECO:0000259" key="4">
    <source>
        <dbReference type="Pfam" id="PF13193"/>
    </source>
</evidence>
<dbReference type="Proteomes" id="UP001652740">
    <property type="component" value="Unplaced"/>
</dbReference>
<organism evidence="5 6">
    <name type="scientific">Galleria mellonella</name>
    <name type="common">Greater wax moth</name>
    <dbReference type="NCBI Taxonomy" id="7137"/>
    <lineage>
        <taxon>Eukaryota</taxon>
        <taxon>Metazoa</taxon>
        <taxon>Ecdysozoa</taxon>
        <taxon>Arthropoda</taxon>
        <taxon>Hexapoda</taxon>
        <taxon>Insecta</taxon>
        <taxon>Pterygota</taxon>
        <taxon>Neoptera</taxon>
        <taxon>Endopterygota</taxon>
        <taxon>Lepidoptera</taxon>
        <taxon>Glossata</taxon>
        <taxon>Ditrysia</taxon>
        <taxon>Pyraloidea</taxon>
        <taxon>Pyralidae</taxon>
        <taxon>Galleriinae</taxon>
        <taxon>Galleria</taxon>
    </lineage>
</organism>
<comment type="subcellular location">
    <subcellularLocation>
        <location evidence="1">Peroxisome</location>
    </subcellularLocation>
</comment>
<keyword evidence="5" id="KW-1185">Reference proteome</keyword>
<dbReference type="GeneID" id="113512676"/>
<evidence type="ECO:0000313" key="7">
    <source>
        <dbReference type="RefSeq" id="XP_052749618.1"/>
    </source>
</evidence>
<proteinExistence type="predicted"/>
<dbReference type="PANTHER" id="PTHR24096:SF422">
    <property type="entry name" value="BCDNA.GH02901"/>
    <property type="match status" value="1"/>
</dbReference>
<dbReference type="InterPro" id="IPR000873">
    <property type="entry name" value="AMP-dep_synth/lig_dom"/>
</dbReference>
<evidence type="ECO:0000313" key="5">
    <source>
        <dbReference type="Proteomes" id="UP001652740"/>
    </source>
</evidence>
<evidence type="ECO:0000313" key="6">
    <source>
        <dbReference type="RefSeq" id="XP_052749617.1"/>
    </source>
</evidence>
<dbReference type="InterPro" id="IPR045851">
    <property type="entry name" value="AMP-bd_C_sf"/>
</dbReference>
<dbReference type="PANTHER" id="PTHR24096">
    <property type="entry name" value="LONG-CHAIN-FATTY-ACID--COA LIGASE"/>
    <property type="match status" value="1"/>
</dbReference>
<dbReference type="InterPro" id="IPR042099">
    <property type="entry name" value="ANL_N_sf"/>
</dbReference>
<dbReference type="RefSeq" id="XP_052749617.1">
    <property type="nucleotide sequence ID" value="XM_052893657.1"/>
</dbReference>
<dbReference type="RefSeq" id="XP_052749618.1">
    <property type="nucleotide sequence ID" value="XM_052893658.1"/>
</dbReference>
<reference evidence="6 7" key="1">
    <citation type="submission" date="2025-05" db="UniProtKB">
        <authorList>
            <consortium name="RefSeq"/>
        </authorList>
    </citation>
    <scope>IDENTIFICATION</scope>
    <source>
        <tissue evidence="6 7">Whole larvae</tissue>
    </source>
</reference>
<gene>
    <name evidence="6 7" type="primary">LOC113512676</name>
</gene>
<dbReference type="Pfam" id="PF13193">
    <property type="entry name" value="AMP-binding_C"/>
    <property type="match status" value="1"/>
</dbReference>
<evidence type="ECO:0000259" key="3">
    <source>
        <dbReference type="Pfam" id="PF00501"/>
    </source>
</evidence>
<dbReference type="Gene3D" id="3.30.300.30">
    <property type="match status" value="1"/>
</dbReference>
<dbReference type="InterPro" id="IPR020845">
    <property type="entry name" value="AMP-binding_CS"/>
</dbReference>
<evidence type="ECO:0000256" key="2">
    <source>
        <dbReference type="ARBA" id="ARBA00023140"/>
    </source>
</evidence>
<feature type="domain" description="AMP-dependent synthetase/ligase" evidence="3">
    <location>
        <begin position="58"/>
        <end position="431"/>
    </location>
</feature>
<name>A0ABM3MDX3_GALME</name>